<proteinExistence type="predicted"/>
<feature type="domain" description="AMP-dependent synthetase/ligase" evidence="1">
    <location>
        <begin position="2"/>
        <end position="146"/>
    </location>
</feature>
<dbReference type="Gene3D" id="3.40.50.12780">
    <property type="entry name" value="N-terminal domain of ligase-like"/>
    <property type="match status" value="1"/>
</dbReference>
<gene>
    <name evidence="2" type="ORF">VKT23_009937</name>
</gene>
<dbReference type="EMBL" id="JBANRG010000018">
    <property type="protein sequence ID" value="KAK7458029.1"/>
    <property type="molecule type" value="Genomic_DNA"/>
</dbReference>
<reference evidence="2 3" key="1">
    <citation type="submission" date="2024-01" db="EMBL/GenBank/DDBJ databases">
        <title>A draft genome for the cacao thread blight pathogen Marasmiellus scandens.</title>
        <authorList>
            <person name="Baruah I.K."/>
            <person name="Leung J."/>
            <person name="Bukari Y."/>
            <person name="Amoako-Attah I."/>
            <person name="Meinhardt L.W."/>
            <person name="Bailey B.A."/>
            <person name="Cohen S.P."/>
        </authorList>
    </citation>
    <scope>NUCLEOTIDE SEQUENCE [LARGE SCALE GENOMIC DNA]</scope>
    <source>
        <strain evidence="2 3">GH-19</strain>
    </source>
</reference>
<dbReference type="InterPro" id="IPR042099">
    <property type="entry name" value="ANL_N_sf"/>
</dbReference>
<organism evidence="2 3">
    <name type="scientific">Marasmiellus scandens</name>
    <dbReference type="NCBI Taxonomy" id="2682957"/>
    <lineage>
        <taxon>Eukaryota</taxon>
        <taxon>Fungi</taxon>
        <taxon>Dikarya</taxon>
        <taxon>Basidiomycota</taxon>
        <taxon>Agaricomycotina</taxon>
        <taxon>Agaricomycetes</taxon>
        <taxon>Agaricomycetidae</taxon>
        <taxon>Agaricales</taxon>
        <taxon>Marasmiineae</taxon>
        <taxon>Omphalotaceae</taxon>
        <taxon>Marasmiellus</taxon>
    </lineage>
</organism>
<keyword evidence="3" id="KW-1185">Reference proteome</keyword>
<evidence type="ECO:0000313" key="2">
    <source>
        <dbReference type="EMBL" id="KAK7458029.1"/>
    </source>
</evidence>
<dbReference type="InterPro" id="IPR000873">
    <property type="entry name" value="AMP-dep_synth/lig_dom"/>
</dbReference>
<evidence type="ECO:0000313" key="3">
    <source>
        <dbReference type="Proteomes" id="UP001498398"/>
    </source>
</evidence>
<evidence type="ECO:0000259" key="1">
    <source>
        <dbReference type="Pfam" id="PF00501"/>
    </source>
</evidence>
<comment type="caution">
    <text evidence="2">The sequence shown here is derived from an EMBL/GenBank/DDBJ whole genome shotgun (WGS) entry which is preliminary data.</text>
</comment>
<dbReference type="Proteomes" id="UP001498398">
    <property type="component" value="Unassembled WGS sequence"/>
</dbReference>
<dbReference type="SUPFAM" id="SSF56801">
    <property type="entry name" value="Acetyl-CoA synthetase-like"/>
    <property type="match status" value="1"/>
</dbReference>
<accession>A0ABR1JD71</accession>
<protein>
    <recommendedName>
        <fullName evidence="1">AMP-dependent synthetase/ligase domain-containing protein</fullName>
    </recommendedName>
</protein>
<sequence length="226" mass="25136">MGISLGLGGIICSGSTIVFPLTKSWPPSPVDVIDTLHRADVNSCVMVPSLLEQVVTALQETPISQHDSNGTSSTLLPLINLRILLVGGAHCPDHLAEYLITNGVNLRSVYGSTEAGHMMVGNHQRSAGNKTSWKLMRPIPHTSLILKPVKDDTSLERQLFEVHMSPRDPRIAPYVLKSEDPEETWNTGDVVEQFPMDSGWYRLLFREDDILVHDNGEYTYNIMLNY</sequence>
<name>A0ABR1JD71_9AGAR</name>
<dbReference type="Pfam" id="PF00501">
    <property type="entry name" value="AMP-binding"/>
    <property type="match status" value="1"/>
</dbReference>